<reference evidence="2 3" key="1">
    <citation type="submission" date="2020-05" db="EMBL/GenBank/DDBJ databases">
        <authorList>
            <person name="Mo P."/>
        </authorList>
    </citation>
    <scope>NUCLEOTIDE SEQUENCE [LARGE SCALE GENOMIC DNA]</scope>
    <source>
        <strain evidence="2 3">Gen01</strain>
    </source>
</reference>
<evidence type="ECO:0000313" key="2">
    <source>
        <dbReference type="EMBL" id="QJY49627.1"/>
    </source>
</evidence>
<dbReference type="InterPro" id="IPR037401">
    <property type="entry name" value="SnoaL-like"/>
</dbReference>
<dbReference type="Proteomes" id="UP000505377">
    <property type="component" value="Chromosome"/>
</dbReference>
<name>A0A6M6JRJ3_9PSEU</name>
<proteinExistence type="predicted"/>
<accession>A0A6M6JRJ3</accession>
<sequence>MPDGPTAPAERAVERFLAAVHDRDADAAGACFAPGARYRNVPHEPVVGPEGVAALLRPVLARSEAVHWEVVTAAYAPGRAWLERVDRFRVDGVEHAVACNAVVEIDPGTGLITEFRDYLDLGEWRTRTAGVFA</sequence>
<dbReference type="SUPFAM" id="SSF54427">
    <property type="entry name" value="NTF2-like"/>
    <property type="match status" value="1"/>
</dbReference>
<dbReference type="EMBL" id="CP053564">
    <property type="protein sequence ID" value="QJY49627.1"/>
    <property type="molecule type" value="Genomic_DNA"/>
</dbReference>
<dbReference type="RefSeq" id="WP_172165854.1">
    <property type="nucleotide sequence ID" value="NZ_CP053564.1"/>
</dbReference>
<dbReference type="InterPro" id="IPR032710">
    <property type="entry name" value="NTF2-like_dom_sf"/>
</dbReference>
<keyword evidence="3" id="KW-1185">Reference proteome</keyword>
<organism evidence="2 3">
    <name type="scientific">Pseudonocardia broussonetiae</name>
    <dbReference type="NCBI Taxonomy" id="2736640"/>
    <lineage>
        <taxon>Bacteria</taxon>
        <taxon>Bacillati</taxon>
        <taxon>Actinomycetota</taxon>
        <taxon>Actinomycetes</taxon>
        <taxon>Pseudonocardiales</taxon>
        <taxon>Pseudonocardiaceae</taxon>
        <taxon>Pseudonocardia</taxon>
    </lineage>
</organism>
<feature type="domain" description="SnoaL-like" evidence="1">
    <location>
        <begin position="13"/>
        <end position="105"/>
    </location>
</feature>
<dbReference type="AlphaFoldDB" id="A0A6M6JRJ3"/>
<dbReference type="Pfam" id="PF12680">
    <property type="entry name" value="SnoaL_2"/>
    <property type="match status" value="1"/>
</dbReference>
<evidence type="ECO:0000313" key="3">
    <source>
        <dbReference type="Proteomes" id="UP000505377"/>
    </source>
</evidence>
<protein>
    <submittedName>
        <fullName evidence="2">SnoaL-like domain-containing protein</fullName>
    </submittedName>
</protein>
<evidence type="ECO:0000259" key="1">
    <source>
        <dbReference type="Pfam" id="PF12680"/>
    </source>
</evidence>
<gene>
    <name evidence="2" type="ORF">HOP40_30915</name>
</gene>
<dbReference type="KEGG" id="pbro:HOP40_30915"/>
<dbReference type="Gene3D" id="3.10.450.50">
    <property type="match status" value="1"/>
</dbReference>